<organism evidence="1 2">
    <name type="scientific">Caerostris extrusa</name>
    <name type="common">Bark spider</name>
    <name type="synonym">Caerostris bankana</name>
    <dbReference type="NCBI Taxonomy" id="172846"/>
    <lineage>
        <taxon>Eukaryota</taxon>
        <taxon>Metazoa</taxon>
        <taxon>Ecdysozoa</taxon>
        <taxon>Arthropoda</taxon>
        <taxon>Chelicerata</taxon>
        <taxon>Arachnida</taxon>
        <taxon>Araneae</taxon>
        <taxon>Araneomorphae</taxon>
        <taxon>Entelegynae</taxon>
        <taxon>Araneoidea</taxon>
        <taxon>Araneidae</taxon>
        <taxon>Caerostris</taxon>
    </lineage>
</organism>
<reference evidence="1 2" key="1">
    <citation type="submission" date="2021-06" db="EMBL/GenBank/DDBJ databases">
        <title>Caerostris extrusa draft genome.</title>
        <authorList>
            <person name="Kono N."/>
            <person name="Arakawa K."/>
        </authorList>
    </citation>
    <scope>NUCLEOTIDE SEQUENCE [LARGE SCALE GENOMIC DNA]</scope>
</reference>
<keyword evidence="2" id="KW-1185">Reference proteome</keyword>
<comment type="caution">
    <text evidence="1">The sequence shown here is derived from an EMBL/GenBank/DDBJ whole genome shotgun (WGS) entry which is preliminary data.</text>
</comment>
<proteinExistence type="predicted"/>
<accession>A0AAV4M9Z3</accession>
<dbReference type="Proteomes" id="UP001054945">
    <property type="component" value="Unassembled WGS sequence"/>
</dbReference>
<dbReference type="EMBL" id="BPLR01002006">
    <property type="protein sequence ID" value="GIX68869.1"/>
    <property type="molecule type" value="Genomic_DNA"/>
</dbReference>
<name>A0AAV4M9Z3_CAEEX</name>
<gene>
    <name evidence="1" type="ORF">CEXT_273141</name>
</gene>
<protein>
    <submittedName>
        <fullName evidence="1">Uncharacterized protein</fullName>
    </submittedName>
</protein>
<sequence length="87" mass="9693">MCLKYHNFEQTTQEAFEVTSCSGINRHFPACATCSINFHCLSFRHPSVKPNMLMSAEDCISQRLRLVQAAGGSGSHQAVFRRLTSIS</sequence>
<evidence type="ECO:0000313" key="1">
    <source>
        <dbReference type="EMBL" id="GIX68869.1"/>
    </source>
</evidence>
<evidence type="ECO:0000313" key="2">
    <source>
        <dbReference type="Proteomes" id="UP001054945"/>
    </source>
</evidence>
<dbReference type="AlphaFoldDB" id="A0AAV4M9Z3"/>